<feature type="signal peptide" evidence="2">
    <location>
        <begin position="1"/>
        <end position="21"/>
    </location>
</feature>
<sequence>MVSAVMSTAVMAAMMSAVMRAVPVMMQAMVEVRTMMPSVMARSVIAVCARSPIAAAPAIADLAHLVDIGRFARDVTGLRKPVGHRGCRAGHQRCASKRGESNNGKLDIHRDLLG</sequence>
<keyword evidence="2" id="KW-0732">Signal</keyword>
<gene>
    <name evidence="3" type="ORF">FDV58_05245</name>
</gene>
<proteinExistence type="predicted"/>
<protein>
    <recommendedName>
        <fullName evidence="5">Secreted protein</fullName>
    </recommendedName>
</protein>
<evidence type="ECO:0000256" key="1">
    <source>
        <dbReference type="SAM" id="MobiDB-lite"/>
    </source>
</evidence>
<name>A0A4U6S6I6_BRAEL</name>
<evidence type="ECO:0000256" key="2">
    <source>
        <dbReference type="SAM" id="SignalP"/>
    </source>
</evidence>
<organism evidence="3 4">
    <name type="scientific">Bradyrhizobium elkanii</name>
    <dbReference type="NCBI Taxonomy" id="29448"/>
    <lineage>
        <taxon>Bacteria</taxon>
        <taxon>Pseudomonadati</taxon>
        <taxon>Pseudomonadota</taxon>
        <taxon>Alphaproteobacteria</taxon>
        <taxon>Hyphomicrobiales</taxon>
        <taxon>Nitrobacteraceae</taxon>
        <taxon>Bradyrhizobium</taxon>
    </lineage>
</organism>
<accession>A0A4U6S6I6</accession>
<evidence type="ECO:0008006" key="5">
    <source>
        <dbReference type="Google" id="ProtNLM"/>
    </source>
</evidence>
<comment type="caution">
    <text evidence="3">The sequence shown here is derived from an EMBL/GenBank/DDBJ whole genome shotgun (WGS) entry which is preliminary data.</text>
</comment>
<dbReference type="AlphaFoldDB" id="A0A4U6S6I6"/>
<dbReference type="Proteomes" id="UP000305095">
    <property type="component" value="Unassembled WGS sequence"/>
</dbReference>
<feature type="chain" id="PRO_5020387962" description="Secreted protein" evidence="2">
    <location>
        <begin position="22"/>
        <end position="114"/>
    </location>
</feature>
<evidence type="ECO:0000313" key="4">
    <source>
        <dbReference type="Proteomes" id="UP000305095"/>
    </source>
</evidence>
<evidence type="ECO:0000313" key="3">
    <source>
        <dbReference type="EMBL" id="TKV82738.1"/>
    </source>
</evidence>
<dbReference type="EMBL" id="SZZP01000003">
    <property type="protein sequence ID" value="TKV82738.1"/>
    <property type="molecule type" value="Genomic_DNA"/>
</dbReference>
<feature type="region of interest" description="Disordered" evidence="1">
    <location>
        <begin position="93"/>
        <end position="114"/>
    </location>
</feature>
<reference evidence="3 4" key="1">
    <citation type="submission" date="2019-05" db="EMBL/GenBank/DDBJ databases">
        <title>Draft Genome of Bradyrhizobium elkanii strain SEMIA 938, Used in Commercial Inoculants for Lupinus spp. in Brazil.</title>
        <authorList>
            <person name="Hungria M."/>
            <person name="Delamuta J.R.M."/>
            <person name="Ribeiro R.A."/>
            <person name="Nogueira M.A."/>
        </authorList>
    </citation>
    <scope>NUCLEOTIDE SEQUENCE [LARGE SCALE GENOMIC DNA]</scope>
    <source>
        <strain evidence="3 4">Semia 938</strain>
    </source>
</reference>